<evidence type="ECO:0000256" key="3">
    <source>
        <dbReference type="SAM" id="Phobius"/>
    </source>
</evidence>
<gene>
    <name evidence="4" type="ORF">GCM10009751_16800</name>
</gene>
<keyword evidence="5" id="KW-1185">Reference proteome</keyword>
<dbReference type="Proteomes" id="UP001501094">
    <property type="component" value="Unassembled WGS sequence"/>
</dbReference>
<name>A0ABP4ZN80_9MICO</name>
<evidence type="ECO:0000256" key="1">
    <source>
        <dbReference type="SAM" id="Coils"/>
    </source>
</evidence>
<dbReference type="EMBL" id="BAAANL010000003">
    <property type="protein sequence ID" value="GAA1859962.1"/>
    <property type="molecule type" value="Genomic_DNA"/>
</dbReference>
<accession>A0ABP4ZN80</accession>
<comment type="caution">
    <text evidence="4">The sequence shown here is derived from an EMBL/GenBank/DDBJ whole genome shotgun (WGS) entry which is preliminary data.</text>
</comment>
<evidence type="ECO:0000256" key="2">
    <source>
        <dbReference type="SAM" id="MobiDB-lite"/>
    </source>
</evidence>
<dbReference type="InterPro" id="IPR025101">
    <property type="entry name" value="DUF4012"/>
</dbReference>
<proteinExistence type="predicted"/>
<keyword evidence="3" id="KW-0812">Transmembrane</keyword>
<evidence type="ECO:0000313" key="4">
    <source>
        <dbReference type="EMBL" id="GAA1859962.1"/>
    </source>
</evidence>
<reference evidence="5" key="1">
    <citation type="journal article" date="2019" name="Int. J. Syst. Evol. Microbiol.">
        <title>The Global Catalogue of Microorganisms (GCM) 10K type strain sequencing project: providing services to taxonomists for standard genome sequencing and annotation.</title>
        <authorList>
            <consortium name="The Broad Institute Genomics Platform"/>
            <consortium name="The Broad Institute Genome Sequencing Center for Infectious Disease"/>
            <person name="Wu L."/>
            <person name="Ma J."/>
        </authorList>
    </citation>
    <scope>NUCLEOTIDE SEQUENCE [LARGE SCALE GENOMIC DNA]</scope>
    <source>
        <strain evidence="5">JCM 14326</strain>
    </source>
</reference>
<keyword evidence="1" id="KW-0175">Coiled coil</keyword>
<sequence>MTHPGWGEKWAETPALTVEEPEPGETAGPEPLDPGPDGYRRPPSDRNWVRPPRERVPFWTQRRRTALRAALWAIAALALLLGLVVAWVVYDAVRARAALADAARGVAALQADALEGRVANLDERVARLREDARAAHDATHGPHWSLARELPVAGPSVVAISTLTEVVDELARGPLPELARSVELTDPAAFAPVDGRVDLAPLEKVAPDVVRADESVGLAAQRVARLDGQMLPQVRDAVGRLGAQLQSLRATTATAARAADVLPVMLGSEGPRDYLVLVQNPAEPRALGGIPGTVLQLRADEGKVTLTGQMSGGMMGNYKEPVLPLTQDERVMFGRQDELARWMQNVTLTPDFPRAAELAREMWRLETGKEVDGVLTADPVTLEALLRGGGPVYVDEGRVEPGDLSEYLLNGVYLEHEDPATQDAIFAGVAEQAFARLSAGRGGERNMIEALVVAARQGRLLVWSGDEAVNRRLEGTALDGSLSGVRGDSPVVGVFTQGINMAKIAYYLDTAVDVRVIGERPDGSRELAVTVGYTSKVPEDQVATMPERLLGYGEENPGQIRLRSLVYAPAGGWITGAEMDGKETGLTPKKQGELSVASRDIKLSPGATASVTYVMITGKHQSGDVILRVTPGPRPADITISDADPANAE</sequence>
<evidence type="ECO:0000313" key="5">
    <source>
        <dbReference type="Proteomes" id="UP001501094"/>
    </source>
</evidence>
<feature type="region of interest" description="Disordered" evidence="2">
    <location>
        <begin position="630"/>
        <end position="649"/>
    </location>
</feature>
<protein>
    <submittedName>
        <fullName evidence="4">DUF4012 domain-containing protein</fullName>
    </submittedName>
</protein>
<dbReference type="RefSeq" id="WP_344101535.1">
    <property type="nucleotide sequence ID" value="NZ_BAAANL010000003.1"/>
</dbReference>
<keyword evidence="3" id="KW-1133">Transmembrane helix</keyword>
<dbReference type="Pfam" id="PF13196">
    <property type="entry name" value="DUF4012"/>
    <property type="match status" value="1"/>
</dbReference>
<organism evidence="4 5">
    <name type="scientific">Myceligenerans crystallogenes</name>
    <dbReference type="NCBI Taxonomy" id="316335"/>
    <lineage>
        <taxon>Bacteria</taxon>
        <taxon>Bacillati</taxon>
        <taxon>Actinomycetota</taxon>
        <taxon>Actinomycetes</taxon>
        <taxon>Micrococcales</taxon>
        <taxon>Promicromonosporaceae</taxon>
        <taxon>Myceligenerans</taxon>
    </lineage>
</organism>
<feature type="region of interest" description="Disordered" evidence="2">
    <location>
        <begin position="1"/>
        <end position="51"/>
    </location>
</feature>
<feature type="compositionally biased region" description="Basic and acidic residues" evidence="2">
    <location>
        <begin position="38"/>
        <end position="51"/>
    </location>
</feature>
<keyword evidence="3" id="KW-0472">Membrane</keyword>
<feature type="transmembrane region" description="Helical" evidence="3">
    <location>
        <begin position="69"/>
        <end position="90"/>
    </location>
</feature>
<feature type="coiled-coil region" evidence="1">
    <location>
        <begin position="111"/>
        <end position="138"/>
    </location>
</feature>